<dbReference type="OrthoDB" id="398762at2"/>
<organism evidence="1 2">
    <name type="scientific">Mycoplasmopsis gallinacea</name>
    <dbReference type="NCBI Taxonomy" id="29556"/>
    <lineage>
        <taxon>Bacteria</taxon>
        <taxon>Bacillati</taxon>
        <taxon>Mycoplasmatota</taxon>
        <taxon>Mycoplasmoidales</taxon>
        <taxon>Metamycoplasmataceae</taxon>
        <taxon>Mycoplasmopsis</taxon>
    </lineage>
</organism>
<name>A0A449A3F4_9BACT</name>
<evidence type="ECO:0000313" key="1">
    <source>
        <dbReference type="EMBL" id="VEU58752.1"/>
    </source>
</evidence>
<keyword evidence="2" id="KW-1185">Reference proteome</keyword>
<gene>
    <name evidence="1" type="ORF">NCTC10183_00525</name>
</gene>
<sequence length="105" mass="12715">MEKLQIKDAKELELSFDFKIKSFENRNFVIAVNGMLRDIQYSPSFNEWFIEDLIYFLEKNRYQLRWDVQIVLLENLESLKLSKEHLQSLKDFLVSNITNFDITFK</sequence>
<protein>
    <recommendedName>
        <fullName evidence="3">Barstar (barnase inhibitor) domain-containing protein</fullName>
    </recommendedName>
</protein>
<reference evidence="1 2" key="1">
    <citation type="submission" date="2019-01" db="EMBL/GenBank/DDBJ databases">
        <authorList>
            <consortium name="Pathogen Informatics"/>
        </authorList>
    </citation>
    <scope>NUCLEOTIDE SEQUENCE [LARGE SCALE GENOMIC DNA]</scope>
    <source>
        <strain evidence="1 2">NCTC10183</strain>
    </source>
</reference>
<dbReference type="EMBL" id="LR214950">
    <property type="protein sequence ID" value="VEU58752.1"/>
    <property type="molecule type" value="Genomic_DNA"/>
</dbReference>
<accession>A0A449A3F4</accession>
<dbReference type="AlphaFoldDB" id="A0A449A3F4"/>
<proteinExistence type="predicted"/>
<evidence type="ECO:0008006" key="3">
    <source>
        <dbReference type="Google" id="ProtNLM"/>
    </source>
</evidence>
<dbReference type="RefSeq" id="WP_129620382.1">
    <property type="nucleotide sequence ID" value="NZ_LR214950.1"/>
</dbReference>
<evidence type="ECO:0000313" key="2">
    <source>
        <dbReference type="Proteomes" id="UP000290568"/>
    </source>
</evidence>
<dbReference type="Proteomes" id="UP000290568">
    <property type="component" value="Chromosome"/>
</dbReference>